<evidence type="ECO:0008006" key="3">
    <source>
        <dbReference type="Google" id="ProtNLM"/>
    </source>
</evidence>
<dbReference type="Proteomes" id="UP000187203">
    <property type="component" value="Unassembled WGS sequence"/>
</dbReference>
<protein>
    <recommendedName>
        <fullName evidence="3">Nucleic acid-binding protein</fullName>
    </recommendedName>
</protein>
<dbReference type="AlphaFoldDB" id="A0A1R3FZA5"/>
<gene>
    <name evidence="1" type="ORF">COLO4_37788</name>
</gene>
<comment type="caution">
    <text evidence="1">The sequence shown here is derived from an EMBL/GenBank/DDBJ whole genome shotgun (WGS) entry which is preliminary data.</text>
</comment>
<dbReference type="EMBL" id="AWUE01024294">
    <property type="protein sequence ID" value="OMO51159.1"/>
    <property type="molecule type" value="Genomic_DNA"/>
</dbReference>
<organism evidence="1 2">
    <name type="scientific">Corchorus olitorius</name>
    <dbReference type="NCBI Taxonomy" id="93759"/>
    <lineage>
        <taxon>Eukaryota</taxon>
        <taxon>Viridiplantae</taxon>
        <taxon>Streptophyta</taxon>
        <taxon>Embryophyta</taxon>
        <taxon>Tracheophyta</taxon>
        <taxon>Spermatophyta</taxon>
        <taxon>Magnoliopsida</taxon>
        <taxon>eudicotyledons</taxon>
        <taxon>Gunneridae</taxon>
        <taxon>Pentapetalae</taxon>
        <taxon>rosids</taxon>
        <taxon>malvids</taxon>
        <taxon>Malvales</taxon>
        <taxon>Malvaceae</taxon>
        <taxon>Grewioideae</taxon>
        <taxon>Apeibeae</taxon>
        <taxon>Corchorus</taxon>
    </lineage>
</organism>
<evidence type="ECO:0000313" key="1">
    <source>
        <dbReference type="EMBL" id="OMO51159.1"/>
    </source>
</evidence>
<reference evidence="2" key="1">
    <citation type="submission" date="2013-09" db="EMBL/GenBank/DDBJ databases">
        <title>Corchorus olitorius genome sequencing.</title>
        <authorList>
            <person name="Alam M."/>
            <person name="Haque M.S."/>
            <person name="Islam M.S."/>
            <person name="Emdad E.M."/>
            <person name="Islam M.M."/>
            <person name="Ahmed B."/>
            <person name="Halim A."/>
            <person name="Hossen Q.M.M."/>
            <person name="Hossain M.Z."/>
            <person name="Ahmed R."/>
            <person name="Khan M.M."/>
            <person name="Islam R."/>
            <person name="Rashid M.M."/>
            <person name="Khan S.A."/>
            <person name="Rahman M.S."/>
            <person name="Alam M."/>
            <person name="Yahiya A.S."/>
            <person name="Khan M.S."/>
            <person name="Azam M.S."/>
            <person name="Haque T."/>
            <person name="Lashkar M.Z.H."/>
            <person name="Akhand A.I."/>
            <person name="Morshed G."/>
            <person name="Roy S."/>
            <person name="Uddin K.S."/>
            <person name="Rabeya T."/>
            <person name="Hossain A.S."/>
            <person name="Chowdhury A."/>
            <person name="Snigdha A.R."/>
            <person name="Mortoza M.S."/>
            <person name="Matin S.A."/>
            <person name="Hoque S.M.E."/>
            <person name="Islam M.K."/>
            <person name="Roy D.K."/>
            <person name="Haider R."/>
            <person name="Moosa M.M."/>
            <person name="Elias S.M."/>
            <person name="Hasan A.M."/>
            <person name="Jahan S."/>
            <person name="Shafiuddin M."/>
            <person name="Mahmood N."/>
            <person name="Shommy N.S."/>
        </authorList>
    </citation>
    <scope>NUCLEOTIDE SEQUENCE [LARGE SCALE GENOMIC DNA]</scope>
    <source>
        <strain evidence="2">cv. O-4</strain>
    </source>
</reference>
<dbReference type="OrthoDB" id="1931061at2759"/>
<accession>A0A1R3FZA5</accession>
<name>A0A1R3FZA5_9ROSI</name>
<sequence>MWKKLLSLFIRIQATKIYIDIDIPEVGHVRERFEGKIMPGRLLREGDVGNAQPPIPQWIMQLNLLIADESGRIEVTMFGKLAEELVRIQLTRIVASQCLDENKLPLVGKDPSNDGTEYICILGVTDQIARRGFLRDVMKGKTIAASSPEHPQDKSLCVTIQTAEKQCQKREGTNPVETPDSPSNISLMKVLQRRARLILLKAMLLSDLVLVCTA</sequence>
<proteinExistence type="predicted"/>
<evidence type="ECO:0000313" key="2">
    <source>
        <dbReference type="Proteomes" id="UP000187203"/>
    </source>
</evidence>
<keyword evidence="2" id="KW-1185">Reference proteome</keyword>